<feature type="domain" description="Glycosyl transferase family 28 C-terminal" evidence="12">
    <location>
        <begin position="188"/>
        <end position="336"/>
    </location>
</feature>
<dbReference type="EC" id="2.4.1.227" evidence="10"/>
<keyword evidence="1 10" id="KW-1003">Cell membrane</keyword>
<dbReference type="GO" id="GO:0008360">
    <property type="term" value="P:regulation of cell shape"/>
    <property type="evidence" value="ECO:0007669"/>
    <property type="project" value="UniProtKB-KW"/>
</dbReference>
<comment type="caution">
    <text evidence="10">Lacks conserved residue(s) required for the propagation of feature annotation.</text>
</comment>
<dbReference type="GO" id="GO:0050511">
    <property type="term" value="F:undecaprenyldiphospho-muramoylpentapeptide beta-N-acetylglucosaminyltransferase activity"/>
    <property type="evidence" value="ECO:0007669"/>
    <property type="project" value="UniProtKB-UniRule"/>
</dbReference>
<name>A0AA96LFR7_9BACL</name>
<dbReference type="GO" id="GO:0009252">
    <property type="term" value="P:peptidoglycan biosynthetic process"/>
    <property type="evidence" value="ECO:0007669"/>
    <property type="project" value="UniProtKB-UniRule"/>
</dbReference>
<dbReference type="Pfam" id="PF04101">
    <property type="entry name" value="Glyco_tran_28_C"/>
    <property type="match status" value="1"/>
</dbReference>
<evidence type="ECO:0000256" key="10">
    <source>
        <dbReference type="HAMAP-Rule" id="MF_00033"/>
    </source>
</evidence>
<feature type="binding site" evidence="10">
    <location>
        <begin position="11"/>
        <end position="13"/>
    </location>
    <ligand>
        <name>UDP-N-acetyl-alpha-D-glucosamine</name>
        <dbReference type="ChEBI" id="CHEBI:57705"/>
    </ligand>
</feature>
<dbReference type="GO" id="GO:0005975">
    <property type="term" value="P:carbohydrate metabolic process"/>
    <property type="evidence" value="ECO:0007669"/>
    <property type="project" value="InterPro"/>
</dbReference>
<dbReference type="Proteomes" id="UP001305702">
    <property type="component" value="Chromosome"/>
</dbReference>
<evidence type="ECO:0000256" key="9">
    <source>
        <dbReference type="ARBA" id="ARBA00023316"/>
    </source>
</evidence>
<evidence type="ECO:0000256" key="1">
    <source>
        <dbReference type="ARBA" id="ARBA00022475"/>
    </source>
</evidence>
<feature type="binding site" evidence="10">
    <location>
        <position position="195"/>
    </location>
    <ligand>
        <name>UDP-N-acetyl-alpha-D-glucosamine</name>
        <dbReference type="ChEBI" id="CHEBI:57705"/>
    </ligand>
</feature>
<dbReference type="SUPFAM" id="SSF53756">
    <property type="entry name" value="UDP-Glycosyltransferase/glycogen phosphorylase"/>
    <property type="match status" value="1"/>
</dbReference>
<proteinExistence type="inferred from homology"/>
<sequence>MPKIIFTGGGSAGHVTVNLSLIPCFRQEGWSVEYIGSENGIEKELITALGDVPYSGISTGKLRRYFSWQNLKDPFRAGRGVLQAYSLIRRSKPDVLFSKGGFVSVPVVIGAWLNRVPVVIHESDVTPGLANRLAIPLAQTVCTTFPETNSHLPAGKAHYVGPLVRPDLKEGKAERGRSFCGFNRVKPVLLIMGGSLGSHKINETVRSCLPELLARFQVVHLCGKGQGKPAPSAPAEGYRPFDYLKEELADVLAMTDVVVTRAGANVLFEMRALKKPMLLIPLSKEQSRGDQLLNAASFRASGYAEVLQEENLTPEALVREVTKLYENRTKFKLRMAEGDNGDALRTLVAIIHETAGVS</sequence>
<keyword evidence="4 10" id="KW-0808">Transferase</keyword>
<keyword evidence="14" id="KW-1185">Reference proteome</keyword>
<evidence type="ECO:0000259" key="12">
    <source>
        <dbReference type="Pfam" id="PF04101"/>
    </source>
</evidence>
<evidence type="ECO:0000256" key="4">
    <source>
        <dbReference type="ARBA" id="ARBA00022679"/>
    </source>
</evidence>
<dbReference type="KEGG" id="paun:MJA45_24325"/>
<organism evidence="13 14">
    <name type="scientific">Paenibacillus aurantius</name>
    <dbReference type="NCBI Taxonomy" id="2918900"/>
    <lineage>
        <taxon>Bacteria</taxon>
        <taxon>Bacillati</taxon>
        <taxon>Bacillota</taxon>
        <taxon>Bacilli</taxon>
        <taxon>Bacillales</taxon>
        <taxon>Paenibacillaceae</taxon>
        <taxon>Paenibacillus</taxon>
    </lineage>
</organism>
<dbReference type="Pfam" id="PF03033">
    <property type="entry name" value="Glyco_transf_28"/>
    <property type="match status" value="1"/>
</dbReference>
<feature type="binding site" evidence="10">
    <location>
        <position position="165"/>
    </location>
    <ligand>
        <name>UDP-N-acetyl-alpha-D-glucosamine</name>
        <dbReference type="ChEBI" id="CHEBI:57705"/>
    </ligand>
</feature>
<keyword evidence="5 10" id="KW-0133">Cell shape</keyword>
<dbReference type="NCBIfam" id="NF009102">
    <property type="entry name" value="PRK12446.1"/>
    <property type="match status" value="1"/>
</dbReference>
<dbReference type="GO" id="GO:0051301">
    <property type="term" value="P:cell division"/>
    <property type="evidence" value="ECO:0007669"/>
    <property type="project" value="UniProtKB-KW"/>
</dbReference>
<evidence type="ECO:0000256" key="3">
    <source>
        <dbReference type="ARBA" id="ARBA00022676"/>
    </source>
</evidence>
<dbReference type="HAMAP" id="MF_00033">
    <property type="entry name" value="MurG"/>
    <property type="match status" value="1"/>
</dbReference>
<dbReference type="AlphaFoldDB" id="A0AA96LFR7"/>
<dbReference type="GO" id="GO:0071555">
    <property type="term" value="P:cell wall organization"/>
    <property type="evidence" value="ECO:0007669"/>
    <property type="project" value="UniProtKB-KW"/>
</dbReference>
<dbReference type="EMBL" id="CP130318">
    <property type="protein sequence ID" value="WNQ10712.1"/>
    <property type="molecule type" value="Genomic_DNA"/>
</dbReference>
<evidence type="ECO:0000256" key="7">
    <source>
        <dbReference type="ARBA" id="ARBA00023136"/>
    </source>
</evidence>
<dbReference type="InterPro" id="IPR004276">
    <property type="entry name" value="GlycoTrans_28_N"/>
</dbReference>
<evidence type="ECO:0000313" key="13">
    <source>
        <dbReference type="EMBL" id="WNQ10712.1"/>
    </source>
</evidence>
<comment type="pathway">
    <text evidence="10">Cell wall biogenesis; peptidoglycan biosynthesis.</text>
</comment>
<dbReference type="CDD" id="cd03785">
    <property type="entry name" value="GT28_MurG"/>
    <property type="match status" value="1"/>
</dbReference>
<dbReference type="InterPro" id="IPR006009">
    <property type="entry name" value="GlcNAc_MurG"/>
</dbReference>
<keyword evidence="7 10" id="KW-0472">Membrane</keyword>
<dbReference type="InterPro" id="IPR007235">
    <property type="entry name" value="Glyco_trans_28_C"/>
</dbReference>
<accession>A0AA96LFR7</accession>
<protein>
    <recommendedName>
        <fullName evidence="10">UDP-N-acetylglucosamine--N-acetylmuramyl-(pentapeptide) pyrophosphoryl-undecaprenol N-acetylglucosamine transferase</fullName>
        <ecNumber evidence="10">2.4.1.227</ecNumber>
    </recommendedName>
    <alternativeName>
        <fullName evidence="10">Undecaprenyl-PP-MurNAc-pentapeptide-UDPGlcNAc GlcNAc transferase</fullName>
    </alternativeName>
</protein>
<dbReference type="GO" id="GO:0005886">
    <property type="term" value="C:plasma membrane"/>
    <property type="evidence" value="ECO:0007669"/>
    <property type="project" value="UniProtKB-SubCell"/>
</dbReference>
<evidence type="ECO:0000256" key="8">
    <source>
        <dbReference type="ARBA" id="ARBA00023306"/>
    </source>
</evidence>
<evidence type="ECO:0000259" key="11">
    <source>
        <dbReference type="Pfam" id="PF03033"/>
    </source>
</evidence>
<reference evidence="13 14" key="1">
    <citation type="submission" date="2022-02" db="EMBL/GenBank/DDBJ databases">
        <title>Paenibacillus sp. MBLB1776 Whole Genome Shotgun Sequencing.</title>
        <authorList>
            <person name="Hwang C.Y."/>
            <person name="Cho E.-S."/>
            <person name="Seo M.-J."/>
        </authorList>
    </citation>
    <scope>NUCLEOTIDE SEQUENCE [LARGE SCALE GENOMIC DNA]</scope>
    <source>
        <strain evidence="13 14">MBLB1776</strain>
    </source>
</reference>
<evidence type="ECO:0000313" key="14">
    <source>
        <dbReference type="Proteomes" id="UP001305702"/>
    </source>
</evidence>
<keyword evidence="6 10" id="KW-0573">Peptidoglycan synthesis</keyword>
<comment type="subcellular location">
    <subcellularLocation>
        <location evidence="10">Cell membrane</location>
        <topology evidence="10">Peripheral membrane protein</topology>
        <orientation evidence="10">Cytoplasmic side</orientation>
    </subcellularLocation>
</comment>
<dbReference type="RefSeq" id="WP_315604486.1">
    <property type="nucleotide sequence ID" value="NZ_CP130318.1"/>
</dbReference>
<feature type="binding site" evidence="10">
    <location>
        <position position="291"/>
    </location>
    <ligand>
        <name>UDP-N-acetyl-alpha-D-glucosamine</name>
        <dbReference type="ChEBI" id="CHEBI:57705"/>
    </ligand>
</feature>
<dbReference type="Gene3D" id="3.40.50.2000">
    <property type="entry name" value="Glycogen Phosphorylase B"/>
    <property type="match status" value="2"/>
</dbReference>
<comment type="function">
    <text evidence="10">Cell wall formation. Catalyzes the transfer of a GlcNAc subunit on undecaprenyl-pyrophosphoryl-MurNAc-pentapeptide (lipid intermediate I) to form undecaprenyl-pyrophosphoryl-MurNAc-(pentapeptide)GlcNAc (lipid intermediate II).</text>
</comment>
<gene>
    <name evidence="10" type="primary">murG</name>
    <name evidence="13" type="ORF">MJA45_24325</name>
</gene>
<dbReference type="PANTHER" id="PTHR21015:SF27">
    <property type="entry name" value="UDP-N-ACETYLGLUCOSAMINE--N-ACETYLMURAMYL-(PENTAPEPTIDE) PYROPHOSPHORYL-UNDECAPRENOL N-ACETYLGLUCOSAMINE TRANSFERASE"/>
    <property type="match status" value="1"/>
</dbReference>
<evidence type="ECO:0000256" key="2">
    <source>
        <dbReference type="ARBA" id="ARBA00022618"/>
    </source>
</evidence>
<evidence type="ECO:0000256" key="6">
    <source>
        <dbReference type="ARBA" id="ARBA00022984"/>
    </source>
</evidence>
<dbReference type="PANTHER" id="PTHR21015">
    <property type="entry name" value="UDP-N-ACETYLGLUCOSAMINE--N-ACETYLMURAMYL-(PENTAPEPTIDE) PYROPHOSPHORYL-UNDECAPRENOL N-ACETYLGLUCOSAMINE TRANSFERASE 1"/>
    <property type="match status" value="1"/>
</dbReference>
<comment type="similarity">
    <text evidence="10">Belongs to the glycosyltransferase 28 family. MurG subfamily.</text>
</comment>
<keyword evidence="3 10" id="KW-0328">Glycosyltransferase</keyword>
<keyword evidence="8 10" id="KW-0131">Cell cycle</keyword>
<keyword evidence="9 10" id="KW-0961">Cell wall biogenesis/degradation</keyword>
<evidence type="ECO:0000256" key="5">
    <source>
        <dbReference type="ARBA" id="ARBA00022960"/>
    </source>
</evidence>
<comment type="catalytic activity">
    <reaction evidence="10">
        <text>di-trans,octa-cis-undecaprenyl diphospho-N-acetyl-alpha-D-muramoyl-L-alanyl-D-glutamyl-meso-2,6-diaminopimeloyl-D-alanyl-D-alanine + UDP-N-acetyl-alpha-D-glucosamine = di-trans,octa-cis-undecaprenyl diphospho-[N-acetyl-alpha-D-glucosaminyl-(1-&gt;4)]-N-acetyl-alpha-D-muramoyl-L-alanyl-D-glutamyl-meso-2,6-diaminopimeloyl-D-alanyl-D-alanine + UDP + H(+)</text>
        <dbReference type="Rhea" id="RHEA:31227"/>
        <dbReference type="ChEBI" id="CHEBI:15378"/>
        <dbReference type="ChEBI" id="CHEBI:57705"/>
        <dbReference type="ChEBI" id="CHEBI:58223"/>
        <dbReference type="ChEBI" id="CHEBI:61387"/>
        <dbReference type="ChEBI" id="CHEBI:61388"/>
        <dbReference type="EC" id="2.4.1.227"/>
    </reaction>
</comment>
<feature type="domain" description="Glycosyltransferase family 28 N-terminal" evidence="11">
    <location>
        <begin position="4"/>
        <end position="141"/>
    </location>
</feature>
<keyword evidence="2 10" id="KW-0132">Cell division</keyword>